<dbReference type="InParanoid" id="A0A067ML11"/>
<dbReference type="PROSITE" id="PS50929">
    <property type="entry name" value="ABC_TM1F"/>
    <property type="match status" value="2"/>
</dbReference>
<dbReference type="InterPro" id="IPR027417">
    <property type="entry name" value="P-loop_NTPase"/>
</dbReference>
<feature type="transmembrane region" description="Helical" evidence="9">
    <location>
        <begin position="84"/>
        <end position="102"/>
    </location>
</feature>
<feature type="transmembrane region" description="Helical" evidence="9">
    <location>
        <begin position="544"/>
        <end position="568"/>
    </location>
</feature>
<feature type="transmembrane region" description="Helical" evidence="9">
    <location>
        <begin position="462"/>
        <end position="480"/>
    </location>
</feature>
<dbReference type="HOGENOM" id="CLU_000604_27_6_1"/>
<reference evidence="13" key="1">
    <citation type="journal article" date="2014" name="Proc. Natl. Acad. Sci. U.S.A.">
        <title>Extensive sampling of basidiomycete genomes demonstrates inadequacy of the white-rot/brown-rot paradigm for wood decay fungi.</title>
        <authorList>
            <person name="Riley R."/>
            <person name="Salamov A.A."/>
            <person name="Brown D.W."/>
            <person name="Nagy L.G."/>
            <person name="Floudas D."/>
            <person name="Held B.W."/>
            <person name="Levasseur A."/>
            <person name="Lombard V."/>
            <person name="Morin E."/>
            <person name="Otillar R."/>
            <person name="Lindquist E.A."/>
            <person name="Sun H."/>
            <person name="LaButti K.M."/>
            <person name="Schmutz J."/>
            <person name="Jabbour D."/>
            <person name="Luo H."/>
            <person name="Baker S.E."/>
            <person name="Pisabarro A.G."/>
            <person name="Walton J.D."/>
            <person name="Blanchette R.A."/>
            <person name="Henrissat B."/>
            <person name="Martin F."/>
            <person name="Cullen D."/>
            <person name="Hibbett D.S."/>
            <person name="Grigoriev I.V."/>
        </authorList>
    </citation>
    <scope>NUCLEOTIDE SEQUENCE [LARGE SCALE GENOMIC DNA]</scope>
    <source>
        <strain evidence="13">FD-172 SS1</strain>
    </source>
</reference>
<dbReference type="CDD" id="cd03244">
    <property type="entry name" value="ABCC_MRP_domain2"/>
    <property type="match status" value="1"/>
</dbReference>
<dbReference type="Gene3D" id="3.40.50.300">
    <property type="entry name" value="P-loop containing nucleotide triphosphate hydrolases"/>
    <property type="match status" value="2"/>
</dbReference>
<feature type="transmembrane region" description="Helical" evidence="9">
    <location>
        <begin position="437"/>
        <end position="456"/>
    </location>
</feature>
<accession>A0A067ML11</accession>
<feature type="transmembrane region" description="Helical" evidence="9">
    <location>
        <begin position="1059"/>
        <end position="1082"/>
    </location>
</feature>
<feature type="transmembrane region" description="Helical" evidence="9">
    <location>
        <begin position="179"/>
        <end position="203"/>
    </location>
</feature>
<feature type="domain" description="ABC transmembrane type-1" evidence="11">
    <location>
        <begin position="1038"/>
        <end position="1300"/>
    </location>
</feature>
<dbReference type="EMBL" id="KL198027">
    <property type="protein sequence ID" value="KDQ16443.1"/>
    <property type="molecule type" value="Genomic_DNA"/>
</dbReference>
<dbReference type="CDD" id="cd18596">
    <property type="entry name" value="ABC_6TM_VMR1_D1_like"/>
    <property type="match status" value="1"/>
</dbReference>
<evidence type="ECO:0000256" key="3">
    <source>
        <dbReference type="ARBA" id="ARBA00022692"/>
    </source>
</evidence>
<keyword evidence="6 9" id="KW-1133">Transmembrane helix</keyword>
<dbReference type="SUPFAM" id="SSF52540">
    <property type="entry name" value="P-loop containing nucleoside triphosphate hydrolases"/>
    <property type="match status" value="2"/>
</dbReference>
<keyword evidence="2" id="KW-0813">Transport</keyword>
<evidence type="ECO:0000256" key="9">
    <source>
        <dbReference type="SAM" id="Phobius"/>
    </source>
</evidence>
<dbReference type="InterPro" id="IPR050173">
    <property type="entry name" value="ABC_transporter_C-like"/>
</dbReference>
<dbReference type="GO" id="GO:0016020">
    <property type="term" value="C:membrane"/>
    <property type="evidence" value="ECO:0007669"/>
    <property type="project" value="UniProtKB-SubCell"/>
</dbReference>
<keyword evidence="7 9" id="KW-0472">Membrane</keyword>
<evidence type="ECO:0000256" key="7">
    <source>
        <dbReference type="ARBA" id="ARBA00023136"/>
    </source>
</evidence>
<dbReference type="CDD" id="cd03250">
    <property type="entry name" value="ABCC_MRP_domain1"/>
    <property type="match status" value="1"/>
</dbReference>
<evidence type="ECO:0000256" key="5">
    <source>
        <dbReference type="ARBA" id="ARBA00022840"/>
    </source>
</evidence>
<protein>
    <recommendedName>
        <fullName evidence="14">Multidrug resistance-associated ABC transporter</fullName>
    </recommendedName>
</protein>
<feature type="domain" description="ABC transporter" evidence="10">
    <location>
        <begin position="665"/>
        <end position="904"/>
    </location>
</feature>
<feature type="transmembrane region" description="Helical" evidence="9">
    <location>
        <begin position="1273"/>
        <end position="1292"/>
    </location>
</feature>
<dbReference type="STRING" id="930990.A0A067ML11"/>
<evidence type="ECO:0000256" key="1">
    <source>
        <dbReference type="ARBA" id="ARBA00004370"/>
    </source>
</evidence>
<proteinExistence type="predicted"/>
<feature type="transmembrane region" description="Helical" evidence="9">
    <location>
        <begin position="145"/>
        <end position="164"/>
    </location>
</feature>
<evidence type="ECO:0008006" key="14">
    <source>
        <dbReference type="Google" id="ProtNLM"/>
    </source>
</evidence>
<dbReference type="Pfam" id="PF00664">
    <property type="entry name" value="ABC_membrane"/>
    <property type="match status" value="2"/>
</dbReference>
<feature type="transmembrane region" description="Helical" evidence="9">
    <location>
        <begin position="1244"/>
        <end position="1267"/>
    </location>
</feature>
<dbReference type="GO" id="GO:0016887">
    <property type="term" value="F:ATP hydrolysis activity"/>
    <property type="evidence" value="ECO:0007669"/>
    <property type="project" value="InterPro"/>
</dbReference>
<keyword evidence="4" id="KW-0547">Nucleotide-binding</keyword>
<evidence type="ECO:0000256" key="6">
    <source>
        <dbReference type="ARBA" id="ARBA00022989"/>
    </source>
</evidence>
<dbReference type="InterPro" id="IPR036640">
    <property type="entry name" value="ABC1_TM_sf"/>
</dbReference>
<evidence type="ECO:0000313" key="12">
    <source>
        <dbReference type="EMBL" id="KDQ16443.1"/>
    </source>
</evidence>
<dbReference type="Pfam" id="PF00005">
    <property type="entry name" value="ABC_tran"/>
    <property type="match status" value="2"/>
</dbReference>
<evidence type="ECO:0000259" key="11">
    <source>
        <dbReference type="PROSITE" id="PS50929"/>
    </source>
</evidence>
<gene>
    <name evidence="12" type="ORF">BOTBODRAFT_186497</name>
</gene>
<dbReference type="InterPro" id="IPR011527">
    <property type="entry name" value="ABC1_TM_dom"/>
</dbReference>
<evidence type="ECO:0000256" key="8">
    <source>
        <dbReference type="SAM" id="MobiDB-lite"/>
    </source>
</evidence>
<dbReference type="PANTHER" id="PTHR24223">
    <property type="entry name" value="ATP-BINDING CASSETTE SUB-FAMILY C"/>
    <property type="match status" value="1"/>
</dbReference>
<feature type="domain" description="ABC transporter" evidence="10">
    <location>
        <begin position="1343"/>
        <end position="1652"/>
    </location>
</feature>
<feature type="region of interest" description="Disordered" evidence="8">
    <location>
        <begin position="380"/>
        <end position="414"/>
    </location>
</feature>
<evidence type="ECO:0000256" key="2">
    <source>
        <dbReference type="ARBA" id="ARBA00022448"/>
    </source>
</evidence>
<dbReference type="OrthoDB" id="6500128at2759"/>
<dbReference type="CDD" id="cd18604">
    <property type="entry name" value="ABC_6TM_VMR1_D2_like"/>
    <property type="match status" value="1"/>
</dbReference>
<feature type="compositionally biased region" description="Basic and acidic residues" evidence="8">
    <location>
        <begin position="380"/>
        <end position="394"/>
    </location>
</feature>
<organism evidence="12 13">
    <name type="scientific">Botryobasidium botryosum (strain FD-172 SS1)</name>
    <dbReference type="NCBI Taxonomy" id="930990"/>
    <lineage>
        <taxon>Eukaryota</taxon>
        <taxon>Fungi</taxon>
        <taxon>Dikarya</taxon>
        <taxon>Basidiomycota</taxon>
        <taxon>Agaricomycotina</taxon>
        <taxon>Agaricomycetes</taxon>
        <taxon>Cantharellales</taxon>
        <taxon>Botryobasidiaceae</taxon>
        <taxon>Botryobasidium</taxon>
    </lineage>
</organism>
<dbReference type="InterPro" id="IPR017871">
    <property type="entry name" value="ABC_transporter-like_CS"/>
</dbReference>
<evidence type="ECO:0000259" key="10">
    <source>
        <dbReference type="PROSITE" id="PS50893"/>
    </source>
</evidence>
<dbReference type="SMART" id="SM00382">
    <property type="entry name" value="AAA"/>
    <property type="match status" value="2"/>
</dbReference>
<dbReference type="GO" id="GO:0140359">
    <property type="term" value="F:ABC-type transporter activity"/>
    <property type="evidence" value="ECO:0007669"/>
    <property type="project" value="InterPro"/>
</dbReference>
<dbReference type="PROSITE" id="PS50893">
    <property type="entry name" value="ABC_TRANSPORTER_2"/>
    <property type="match status" value="2"/>
</dbReference>
<dbReference type="GO" id="GO:0005524">
    <property type="term" value="F:ATP binding"/>
    <property type="evidence" value="ECO:0007669"/>
    <property type="project" value="UniProtKB-KW"/>
</dbReference>
<evidence type="ECO:0000313" key="13">
    <source>
        <dbReference type="Proteomes" id="UP000027195"/>
    </source>
</evidence>
<sequence length="1677" mass="186394">MLGTICVDSSGLLDFYDPCVRALWASLFPLAFLVTLALFYVLLWNSPVGSLFRNILPLEEAESLLGEPSAPLDTPPPSVWSFRALSFLAFMECAGWIALGSYNLTVSHKLAWDIWAPFVIAFTWLYAVLRPLLRLHTSSPPYDLFALYLVHLTAAIVELGAAFYDRYTVGAPLPQKNVLAIMATHFIVLFILISVMLCTPMAIPSNRVDKEKIGTEISPEDYTTLWGWITFSWIEPLIARGTKSTLNEADVWSLSPTLQSKLVFTKFNESKFKGGSLIRWIFFCNSLDIILDFILTLVSVSLNYASPFFLKRILDAITDPTLENRARAYIYACLAFVASILKAQADVQHLWYGRRASARVRTELTAAIYDKALKRKDLSGVDGTKDKDKDREEPNGQQSSKRRKNETKAETTKSADTGKIVQLMSGDAGRIGMTISAAYFIYGAPFEIAIACTFLYQLLGVSAFVGFFVLVVTAPLNHYLSRRNIAIAKELLAARDRRMSLLNELIGAVKFIKFFAWEERWIKRVEDMRKTELRWLVKDRTNSVMFGLLWTCAPLFVSIVSFLTYILLGNTLSVSKAFTAIALFNMLKMPLNVIPHWIVQILQAGVALGRISKFLEEEEVPDYVSTLKRAPASSQSLPEEFLGISNGSFRWNAPKRTQLNGSEGESASELMNEDSEENRFELQDISVRFPEGELTVLTGPTGSGKTAILLALLGEMTPSTEATVVHLPKNTTQVDEHGLMNSISYCAQTPWLEHQSIRENIIFRLPYNEERYQQVLECCALNPDLAIFEDGDETEIGARGVSLSGGQKARVALARAVYAQTKYVLLDDIFAAVDSHTARFLYDNLFQGPLMANRTVILVTHHVELVLPSAYYLIRMGLDGRIDTQGTTKDLRARGVLEAITKVSAVEAEAEEAHVKREDVADAAGIEAAKATDVVSKTATVKARGKRNKLVKEEGRATGNVKWSIYKTYLEASSWWTWGTILPIIVAFQLCNIAEKIWLGIWGNAYDKTSSLAAVMAALAQQPPLDGHLSHNAAFAPMPSTYRDTMDANSLPSANAHPMFYVGVFAAIGLGAALLSTINLVIQYAGAYRASKRLFSRLLATVIHAPMRWFDTTPTGRILNRFSKDVETVDSSLSSSIRTTSQWIASFTAAILTVAFFLPPFLAPAMIIGYFYYKLSLGYVKTGRDLRRIESNTRSPIFSAFGELLEGIVTIRAFSAERLFFDEMHTKVDVTTRMWYSFWMLNRYLLLHFDALGAVSIFITTLFALSGSLSSEMAGVAITSAMTFTTSVYWTCRQITQLEMDLNSVERVVEYLDLPQEPPAIIESHRPPAYWPSSADSNSLVVVEDLEIRYAPDLDPVLHGISFTLKARERVGLLGRTGSGKSTLAMALLRFVEPSRGRIIIDGIDISTIGLQDLRSRLTIIPQDAVLFSGTIRDSLDPFQEHDDSTLRDVLLRVRLISESAHQSHKSSRAASVHDGVDEEIASSSVSQSSRTVTGNDEQKGLITLDSKVSAGGANFSQGQRQVSIFTGCPFYPHDDIDTRGSSLLWRGRCYGKCSLSFYELFSLTSFVMCRQSSVIIMDEATSSIDFKTDAIIQTTIREEFGNSLLITVAHRIRTVVDYDRLIILDKGVIVEFDTPRNLIEKEGGVFRDMCLKSGSFDELKAAALAGANAKVPKLLQ</sequence>
<dbReference type="InterPro" id="IPR003593">
    <property type="entry name" value="AAA+_ATPase"/>
</dbReference>
<dbReference type="Proteomes" id="UP000027195">
    <property type="component" value="Unassembled WGS sequence"/>
</dbReference>
<keyword evidence="13" id="KW-1185">Reference proteome</keyword>
<feature type="transmembrane region" description="Helical" evidence="9">
    <location>
        <begin position="22"/>
        <end position="43"/>
    </location>
</feature>
<dbReference type="Gene3D" id="1.20.1560.10">
    <property type="entry name" value="ABC transporter type 1, transmembrane domain"/>
    <property type="match status" value="2"/>
</dbReference>
<dbReference type="SUPFAM" id="SSF90123">
    <property type="entry name" value="ABC transporter transmembrane region"/>
    <property type="match status" value="2"/>
</dbReference>
<dbReference type="PROSITE" id="PS00211">
    <property type="entry name" value="ABC_TRANSPORTER_1"/>
    <property type="match status" value="1"/>
</dbReference>
<comment type="subcellular location">
    <subcellularLocation>
        <location evidence="1">Membrane</location>
    </subcellularLocation>
</comment>
<dbReference type="FunFam" id="3.40.50.300:FF:004162">
    <property type="entry name" value="ATP binding cassette subfamily C member 5"/>
    <property type="match status" value="1"/>
</dbReference>
<feature type="transmembrane region" description="Helical" evidence="9">
    <location>
        <begin position="1143"/>
        <end position="1173"/>
    </location>
</feature>
<name>A0A067ML11_BOTB1</name>
<dbReference type="InterPro" id="IPR003439">
    <property type="entry name" value="ABC_transporter-like_ATP-bd"/>
</dbReference>
<keyword evidence="3 9" id="KW-0812">Transmembrane</keyword>
<feature type="transmembrane region" description="Helical" evidence="9">
    <location>
        <begin position="114"/>
        <end position="133"/>
    </location>
</feature>
<evidence type="ECO:0000256" key="4">
    <source>
        <dbReference type="ARBA" id="ARBA00022741"/>
    </source>
</evidence>
<feature type="domain" description="ABC transmembrane type-1" evidence="11">
    <location>
        <begin position="290"/>
        <end position="603"/>
    </location>
</feature>
<dbReference type="PANTHER" id="PTHR24223:SF415">
    <property type="entry name" value="FI20190P1"/>
    <property type="match status" value="1"/>
</dbReference>
<keyword evidence="5" id="KW-0067">ATP-binding</keyword>